<sequence length="142" mass="15657">MQKFKVMLLAALWLLVAGWPLFSVAETADCRQLAAPISGEERKYSVVADIYGIRVYPDIACAVYWRTTQLCATELSTFQFTAKVFDYHSGDEVLMTEAYYVVAAPGESRPLAFASRDGAQKFVAAAGGGELLSHEELLSYPF</sequence>
<keyword evidence="1" id="KW-0732">Signal</keyword>
<gene>
    <name evidence="2" type="ordered locus">DaAHT2_1515</name>
</gene>
<protein>
    <submittedName>
        <fullName evidence="2">Uncharacterized protein</fullName>
    </submittedName>
</protein>
<dbReference type="InParanoid" id="D6Z3T5"/>
<dbReference type="HOGENOM" id="CLU_1812643_0_0_7"/>
<dbReference type="EMBL" id="CP001940">
    <property type="protein sequence ID" value="ADH86210.1"/>
    <property type="molecule type" value="Genomic_DNA"/>
</dbReference>
<dbReference type="RefSeq" id="WP_013163737.1">
    <property type="nucleotide sequence ID" value="NC_014216.1"/>
</dbReference>
<dbReference type="Proteomes" id="UP000001508">
    <property type="component" value="Chromosome"/>
</dbReference>
<evidence type="ECO:0000313" key="2">
    <source>
        <dbReference type="EMBL" id="ADH86210.1"/>
    </source>
</evidence>
<feature type="chain" id="PRO_5003091282" evidence="1">
    <location>
        <begin position="26"/>
        <end position="142"/>
    </location>
</feature>
<dbReference type="KEGG" id="dak:DaAHT2_1515"/>
<dbReference type="SUPFAM" id="SSF160387">
    <property type="entry name" value="NosL/MerB-like"/>
    <property type="match status" value="1"/>
</dbReference>
<organism evidence="2 3">
    <name type="scientific">Desulfurivibrio alkaliphilus (strain DSM 19089 / UNIQEM U267 / AHT2)</name>
    <dbReference type="NCBI Taxonomy" id="589865"/>
    <lineage>
        <taxon>Bacteria</taxon>
        <taxon>Pseudomonadati</taxon>
        <taxon>Thermodesulfobacteriota</taxon>
        <taxon>Desulfobulbia</taxon>
        <taxon>Desulfobulbales</taxon>
        <taxon>Desulfobulbaceae</taxon>
        <taxon>Desulfurivibrio</taxon>
    </lineage>
</organism>
<proteinExistence type="predicted"/>
<reference evidence="3" key="1">
    <citation type="submission" date="2010-02" db="EMBL/GenBank/DDBJ databases">
        <title>Complete sequence of Desulfurivibrio alkaliphilus AHT2.</title>
        <authorList>
            <consortium name="US DOE Joint Genome Institute"/>
            <person name="Pitluck S."/>
            <person name="Chertkov O."/>
            <person name="Detter J.C."/>
            <person name="Han C."/>
            <person name="Tapia R."/>
            <person name="Larimer F."/>
            <person name="Land M."/>
            <person name="Hauser L."/>
            <person name="Kyrpides N."/>
            <person name="Mikhailova N."/>
            <person name="Sorokin D.Y."/>
            <person name="Muyzer G."/>
            <person name="Woyke T."/>
        </authorList>
    </citation>
    <scope>NUCLEOTIDE SEQUENCE [LARGE SCALE GENOMIC DNA]</scope>
    <source>
        <strain evidence="3">DSM 19089 / UNIQEM U267 / AHT2</strain>
    </source>
</reference>
<evidence type="ECO:0000256" key="1">
    <source>
        <dbReference type="SAM" id="SignalP"/>
    </source>
</evidence>
<accession>D6Z3T5</accession>
<name>D6Z3T5_DESAT</name>
<keyword evidence="3" id="KW-1185">Reference proteome</keyword>
<evidence type="ECO:0000313" key="3">
    <source>
        <dbReference type="Proteomes" id="UP000001508"/>
    </source>
</evidence>
<dbReference type="AlphaFoldDB" id="D6Z3T5"/>
<feature type="signal peptide" evidence="1">
    <location>
        <begin position="1"/>
        <end position="25"/>
    </location>
</feature>